<evidence type="ECO:0000313" key="9">
    <source>
        <dbReference type="EMBL" id="SVA77450.1"/>
    </source>
</evidence>
<comment type="catalytic activity">
    <reaction evidence="1">
        <text>Hydrolysis of Pro-|-Xaa &gt;&gt; Ala-|-Xaa in oligopeptides.</text>
        <dbReference type="EC" id="3.4.21.26"/>
    </reaction>
</comment>
<dbReference type="GO" id="GO:0005829">
    <property type="term" value="C:cytosol"/>
    <property type="evidence" value="ECO:0007669"/>
    <property type="project" value="TreeGrafter"/>
</dbReference>
<dbReference type="Pfam" id="PF00326">
    <property type="entry name" value="Peptidase_S9"/>
    <property type="match status" value="1"/>
</dbReference>
<dbReference type="InterPro" id="IPR001375">
    <property type="entry name" value="Peptidase_S9_cat"/>
</dbReference>
<dbReference type="PANTHER" id="PTHR42881:SF2">
    <property type="entry name" value="PROLYL ENDOPEPTIDASE"/>
    <property type="match status" value="1"/>
</dbReference>
<sequence length="707" mass="81356">MNNIYLRLCFLIIVITLLHRFAPTPLKYPKTELSSNATDVYHDQSIKDEYRWLEDDNSKQTKAWVQKQNAFTDRYFRKISFRKKIEKRLTEIWNYPTLSMPFKKGERIYFYKNDGLQNQSVLYSKENINASDSSAIIVIDPNKLSKDGTVALGGIYFSNDHKYLGYSISKSGSDWREFYVKDLSTGKNLIDHLNWIKFSGMAWSGNGFYYKTFPKPEKGKVLSQSNQNSKIFYHKLGTDQKNDKLIFFDPDNPKISAYASTTNDGRFLMIYRSKGTYGRSLMVKDLNMPKSQFITIVDDYDSDIRIVDHIDGKLIAITDRKSPKKRVVIIDPKSPKEGLWETIIPENNNVLTSVNMINNNLVAHYMVDIISEWVIFDLNGKIINKVNLPGPGISYGFGGENDQSVSWYRFESLVHPPTIYVYDFAKNTSKIYYESKVKFEKEKYVMKQKFYPSKDGTRIPIFIAHNKDLVLDAMRPTLLYGYGGFNISRKPYFNKTIPVILENEGVYAIANIRGGGEYGQEWHEAGMLDKKQNVFDDFIYAGQFLITEGYTSPERLAIRGGSNGGTLIGAVINQKPNLFRVAFPEVGVMDMLRYEKFTIGWAWAVEFGTVNNRKDFDNLLSYSPLHNIKKQTYPSVLIYTADHDDRVVPAHSFKYAANLQQHQVSDDPILIRIGTSTGHGAGRSTKKRIKEYAEKWAFMFYEMGLDI</sequence>
<keyword evidence="4" id="KW-0645">Protease</keyword>
<dbReference type="SUPFAM" id="SSF50993">
    <property type="entry name" value="Peptidase/esterase 'gauge' domain"/>
    <property type="match status" value="1"/>
</dbReference>
<feature type="domain" description="Peptidase S9A N-terminal" evidence="8">
    <location>
        <begin position="29"/>
        <end position="432"/>
    </location>
</feature>
<dbReference type="PRINTS" id="PR00862">
    <property type="entry name" value="PROLIGOPTASE"/>
</dbReference>
<dbReference type="InterPro" id="IPR002470">
    <property type="entry name" value="Peptidase_S9A"/>
</dbReference>
<feature type="domain" description="Peptidase S9 prolyl oligopeptidase catalytic" evidence="7">
    <location>
        <begin position="493"/>
        <end position="703"/>
    </location>
</feature>
<dbReference type="Gene3D" id="3.40.50.1820">
    <property type="entry name" value="alpha/beta hydrolase"/>
    <property type="match status" value="1"/>
</dbReference>
<evidence type="ECO:0000256" key="5">
    <source>
        <dbReference type="ARBA" id="ARBA00022801"/>
    </source>
</evidence>
<evidence type="ECO:0000259" key="8">
    <source>
        <dbReference type="Pfam" id="PF02897"/>
    </source>
</evidence>
<gene>
    <name evidence="9" type="ORF">METZ01_LOCUS130304</name>
</gene>
<dbReference type="GO" id="GO:0006508">
    <property type="term" value="P:proteolysis"/>
    <property type="evidence" value="ECO:0007669"/>
    <property type="project" value="UniProtKB-KW"/>
</dbReference>
<dbReference type="PANTHER" id="PTHR42881">
    <property type="entry name" value="PROLYL ENDOPEPTIDASE"/>
    <property type="match status" value="1"/>
</dbReference>
<comment type="similarity">
    <text evidence="2">Belongs to the peptidase S9A family.</text>
</comment>
<dbReference type="GO" id="GO:0070012">
    <property type="term" value="F:oligopeptidase activity"/>
    <property type="evidence" value="ECO:0007669"/>
    <property type="project" value="TreeGrafter"/>
</dbReference>
<evidence type="ECO:0000256" key="1">
    <source>
        <dbReference type="ARBA" id="ARBA00001070"/>
    </source>
</evidence>
<dbReference type="SUPFAM" id="SSF53474">
    <property type="entry name" value="alpha/beta-Hydrolases"/>
    <property type="match status" value="1"/>
</dbReference>
<keyword evidence="5" id="KW-0378">Hydrolase</keyword>
<dbReference type="FunFam" id="3.40.50.1820:FF:000005">
    <property type="entry name" value="Prolyl endopeptidase"/>
    <property type="match status" value="1"/>
</dbReference>
<evidence type="ECO:0000256" key="6">
    <source>
        <dbReference type="ARBA" id="ARBA00022825"/>
    </source>
</evidence>
<proteinExistence type="inferred from homology"/>
<evidence type="ECO:0000256" key="4">
    <source>
        <dbReference type="ARBA" id="ARBA00022670"/>
    </source>
</evidence>
<reference evidence="9" key="1">
    <citation type="submission" date="2018-05" db="EMBL/GenBank/DDBJ databases">
        <authorList>
            <person name="Lanie J.A."/>
            <person name="Ng W.-L."/>
            <person name="Kazmierczak K.M."/>
            <person name="Andrzejewski T.M."/>
            <person name="Davidsen T.M."/>
            <person name="Wayne K.J."/>
            <person name="Tettelin H."/>
            <person name="Glass J.I."/>
            <person name="Rusch D."/>
            <person name="Podicherti R."/>
            <person name="Tsui H.-C.T."/>
            <person name="Winkler M.E."/>
        </authorList>
    </citation>
    <scope>NUCLEOTIDE SEQUENCE</scope>
</reference>
<accession>A0A381YKF5</accession>
<dbReference type="Gene3D" id="2.130.10.120">
    <property type="entry name" value="Prolyl oligopeptidase, N-terminal domain"/>
    <property type="match status" value="1"/>
</dbReference>
<name>A0A381YKF5_9ZZZZ</name>
<dbReference type="GO" id="GO:0004252">
    <property type="term" value="F:serine-type endopeptidase activity"/>
    <property type="evidence" value="ECO:0007669"/>
    <property type="project" value="UniProtKB-EC"/>
</dbReference>
<dbReference type="InterPro" id="IPR029058">
    <property type="entry name" value="AB_hydrolase_fold"/>
</dbReference>
<dbReference type="InterPro" id="IPR051167">
    <property type="entry name" value="Prolyl_oligopep/macrocyclase"/>
</dbReference>
<evidence type="ECO:0000256" key="3">
    <source>
        <dbReference type="ARBA" id="ARBA00011897"/>
    </source>
</evidence>
<evidence type="ECO:0000259" key="7">
    <source>
        <dbReference type="Pfam" id="PF00326"/>
    </source>
</evidence>
<dbReference type="InterPro" id="IPR023302">
    <property type="entry name" value="Pept_S9A_N"/>
</dbReference>
<dbReference type="EMBL" id="UINC01018439">
    <property type="protein sequence ID" value="SVA77450.1"/>
    <property type="molecule type" value="Genomic_DNA"/>
</dbReference>
<dbReference type="Pfam" id="PF02897">
    <property type="entry name" value="Peptidase_S9_N"/>
    <property type="match status" value="1"/>
</dbReference>
<dbReference type="AlphaFoldDB" id="A0A381YKF5"/>
<organism evidence="9">
    <name type="scientific">marine metagenome</name>
    <dbReference type="NCBI Taxonomy" id="408172"/>
    <lineage>
        <taxon>unclassified sequences</taxon>
        <taxon>metagenomes</taxon>
        <taxon>ecological metagenomes</taxon>
    </lineage>
</organism>
<dbReference type="EC" id="3.4.21.26" evidence="3"/>
<evidence type="ECO:0000256" key="2">
    <source>
        <dbReference type="ARBA" id="ARBA00005228"/>
    </source>
</evidence>
<keyword evidence="6" id="KW-0720">Serine protease</keyword>
<protein>
    <recommendedName>
        <fullName evidence="3">prolyl oligopeptidase</fullName>
        <ecNumber evidence="3">3.4.21.26</ecNumber>
    </recommendedName>
</protein>